<dbReference type="Pfam" id="PF25479">
    <property type="entry name" value="Vts1"/>
    <property type="match status" value="1"/>
</dbReference>
<feature type="region of interest" description="Disordered" evidence="4">
    <location>
        <begin position="396"/>
        <end position="443"/>
    </location>
</feature>
<feature type="region of interest" description="Disordered" evidence="4">
    <location>
        <begin position="122"/>
        <end position="158"/>
    </location>
</feature>
<dbReference type="Pfam" id="PF00536">
    <property type="entry name" value="SAM_1"/>
    <property type="match status" value="1"/>
</dbReference>
<protein>
    <recommendedName>
        <fullName evidence="5">SAM domain-containing protein</fullName>
    </recommendedName>
</protein>
<feature type="region of interest" description="Disordered" evidence="4">
    <location>
        <begin position="191"/>
        <end position="214"/>
    </location>
</feature>
<evidence type="ECO:0000259" key="5">
    <source>
        <dbReference type="PROSITE" id="PS50105"/>
    </source>
</evidence>
<dbReference type="InParanoid" id="S2J4R5"/>
<sequence>MKKNTSSPEAEAIDQWFENIQRYEQMLEEVAAASLDQGFKDELQHINQWFRCRSDAERTAALYTVVQNASQIQIRFLITVLEQIANGGEPYPAGQENSNANNNTVQHQIHVPFNSNHSIISSSESASDFDKRRLPPSARRRPFVPSSAMSEPDDLKRRNRDLFVSRPLGLSHPGPLYEKALAARAQLQALNGTASSTSSSTTTTASTCSTTSSCSNSGINNNANGGTGGLFSSPPRLRTSCSTTDLTSKSLFSSTDWPFPINPAKSSNTNDDSWSFGSLGTKKKLTSAPGSTVGSKKKDDMLPWAIQEEEQEYSKLSATITSSLSALEQAQARLRQDLCLPSHKKVIMPITQWTPPPQSPQPQPQPPTVATGCIVPPSPPAVSAMTSQIGLTHTSQSKFGQFLAPPPCTAPGEDNNTDDDQSDDTSNKEEKPLTGLARRRKRSSAARALKDKLAAEAVDFELMKDVQNWLRSLRLHKYGHAFVGLEWQQVIRMSDQDMIDAGVNTIGARRKLLKVFENVARHCNENNIDY</sequence>
<dbReference type="InterPro" id="IPR050897">
    <property type="entry name" value="SMAUG/VTS1_RNA-bind"/>
</dbReference>
<dbReference type="InterPro" id="IPR057327">
    <property type="entry name" value="Vts1_dom"/>
</dbReference>
<evidence type="ECO:0000313" key="7">
    <source>
        <dbReference type="Proteomes" id="UP000014254"/>
    </source>
</evidence>
<keyword evidence="3" id="KW-0694">RNA-binding</keyword>
<proteinExistence type="predicted"/>
<evidence type="ECO:0000256" key="1">
    <source>
        <dbReference type="ARBA" id="ARBA00004496"/>
    </source>
</evidence>
<dbReference type="GO" id="GO:0000289">
    <property type="term" value="P:nuclear-transcribed mRNA poly(A) tail shortening"/>
    <property type="evidence" value="ECO:0007669"/>
    <property type="project" value="TreeGrafter"/>
</dbReference>
<name>S2J4R5_MUCC1</name>
<dbReference type="GO" id="GO:0000932">
    <property type="term" value="C:P-body"/>
    <property type="evidence" value="ECO:0007669"/>
    <property type="project" value="TreeGrafter"/>
</dbReference>
<evidence type="ECO:0000256" key="3">
    <source>
        <dbReference type="ARBA" id="ARBA00022884"/>
    </source>
</evidence>
<dbReference type="AlphaFoldDB" id="S2J4R5"/>
<keyword evidence="2" id="KW-0963">Cytoplasm</keyword>
<dbReference type="EMBL" id="KE124033">
    <property type="protein sequence ID" value="EPB84644.1"/>
    <property type="molecule type" value="Genomic_DNA"/>
</dbReference>
<feature type="domain" description="SAM" evidence="5">
    <location>
        <begin position="464"/>
        <end position="522"/>
    </location>
</feature>
<dbReference type="InterPro" id="IPR013761">
    <property type="entry name" value="SAM/pointed_sf"/>
</dbReference>
<dbReference type="SUPFAM" id="SSF47769">
    <property type="entry name" value="SAM/Pointed domain"/>
    <property type="match status" value="1"/>
</dbReference>
<dbReference type="PANTHER" id="PTHR12515:SF5">
    <property type="entry name" value="PROTEIN SMAUG"/>
    <property type="match status" value="1"/>
</dbReference>
<evidence type="ECO:0000256" key="4">
    <source>
        <dbReference type="SAM" id="MobiDB-lite"/>
    </source>
</evidence>
<dbReference type="PROSITE" id="PS50105">
    <property type="entry name" value="SAM_DOMAIN"/>
    <property type="match status" value="1"/>
</dbReference>
<reference evidence="7" key="1">
    <citation type="submission" date="2013-05" db="EMBL/GenBank/DDBJ databases">
        <title>The Genome sequence of Mucor circinelloides f. circinelloides 1006PhL.</title>
        <authorList>
            <consortium name="The Broad Institute Genomics Platform"/>
            <person name="Cuomo C."/>
            <person name="Earl A."/>
            <person name="Findley K."/>
            <person name="Lee S.C."/>
            <person name="Walker B."/>
            <person name="Young S."/>
            <person name="Zeng Q."/>
            <person name="Gargeya S."/>
            <person name="Fitzgerald M."/>
            <person name="Haas B."/>
            <person name="Abouelleil A."/>
            <person name="Allen A.W."/>
            <person name="Alvarado L."/>
            <person name="Arachchi H.M."/>
            <person name="Berlin A.M."/>
            <person name="Chapman S.B."/>
            <person name="Gainer-Dewar J."/>
            <person name="Goldberg J."/>
            <person name="Griggs A."/>
            <person name="Gujja S."/>
            <person name="Hansen M."/>
            <person name="Howarth C."/>
            <person name="Imamovic A."/>
            <person name="Ireland A."/>
            <person name="Larimer J."/>
            <person name="McCowan C."/>
            <person name="Murphy C."/>
            <person name="Pearson M."/>
            <person name="Poon T.W."/>
            <person name="Priest M."/>
            <person name="Roberts A."/>
            <person name="Saif S."/>
            <person name="Shea T."/>
            <person name="Sisk P."/>
            <person name="Sykes S."/>
            <person name="Wortman J."/>
            <person name="Nusbaum C."/>
            <person name="Birren B."/>
        </authorList>
    </citation>
    <scope>NUCLEOTIDE SEQUENCE [LARGE SCALE GENOMIC DNA]</scope>
    <source>
        <strain evidence="7">1006PhL</strain>
    </source>
</reference>
<dbReference type="Gene3D" id="1.10.150.50">
    <property type="entry name" value="Transcription Factor, Ets-1"/>
    <property type="match status" value="1"/>
</dbReference>
<keyword evidence="7" id="KW-1185">Reference proteome</keyword>
<dbReference type="Proteomes" id="UP000014254">
    <property type="component" value="Unassembled WGS sequence"/>
</dbReference>
<dbReference type="InterPro" id="IPR001660">
    <property type="entry name" value="SAM"/>
</dbReference>
<feature type="region of interest" description="Disordered" evidence="4">
    <location>
        <begin position="353"/>
        <end position="372"/>
    </location>
</feature>
<dbReference type="GO" id="GO:0003729">
    <property type="term" value="F:mRNA binding"/>
    <property type="evidence" value="ECO:0007669"/>
    <property type="project" value="TreeGrafter"/>
</dbReference>
<feature type="compositionally biased region" description="Pro residues" evidence="4">
    <location>
        <begin position="354"/>
        <end position="367"/>
    </location>
</feature>
<dbReference type="eggNOG" id="KOG3791">
    <property type="taxonomic scope" value="Eukaryota"/>
</dbReference>
<gene>
    <name evidence="6" type="ORF">HMPREF1544_08587</name>
</gene>
<comment type="subcellular location">
    <subcellularLocation>
        <location evidence="1">Cytoplasm</location>
    </subcellularLocation>
</comment>
<dbReference type="SMART" id="SM00454">
    <property type="entry name" value="SAM"/>
    <property type="match status" value="1"/>
</dbReference>
<evidence type="ECO:0000313" key="6">
    <source>
        <dbReference type="EMBL" id="EPB84644.1"/>
    </source>
</evidence>
<dbReference type="OMA" id="RKRQMYP"/>
<evidence type="ECO:0000256" key="2">
    <source>
        <dbReference type="ARBA" id="ARBA00022490"/>
    </source>
</evidence>
<dbReference type="OrthoDB" id="2155283at2759"/>
<dbReference type="VEuPathDB" id="FungiDB:HMPREF1544_08587"/>
<dbReference type="PANTHER" id="PTHR12515">
    <property type="entry name" value="STERILE ALPHA MOTIF DOMAIN CONTAINING PROTEIN 4-RELATED"/>
    <property type="match status" value="1"/>
</dbReference>
<organism evidence="6 7">
    <name type="scientific">Mucor circinelloides f. circinelloides (strain 1006PhL)</name>
    <name type="common">Mucormycosis agent</name>
    <name type="synonym">Calyptromyces circinelloides</name>
    <dbReference type="NCBI Taxonomy" id="1220926"/>
    <lineage>
        <taxon>Eukaryota</taxon>
        <taxon>Fungi</taxon>
        <taxon>Fungi incertae sedis</taxon>
        <taxon>Mucoromycota</taxon>
        <taxon>Mucoromycotina</taxon>
        <taxon>Mucoromycetes</taxon>
        <taxon>Mucorales</taxon>
        <taxon>Mucorineae</taxon>
        <taxon>Mucoraceae</taxon>
        <taxon>Mucor</taxon>
    </lineage>
</organism>
<accession>S2J4R5</accession>